<sequence length="93" mass="10608">MEKTSLIFIGLLLLFTYTQVLAQQSCKTVSDCTKMKCEILECVENKCGCANERRVGLPLTKDMRQACIDYCKLIGEVVNTWSEDLCYCRKPPM</sequence>
<evidence type="ECO:0000313" key="3">
    <source>
        <dbReference type="Proteomes" id="UP000030689"/>
    </source>
</evidence>
<proteinExistence type="predicted"/>
<dbReference type="KEGG" id="eus:EUTSA_v10026758mg"/>
<feature type="signal peptide" evidence="1">
    <location>
        <begin position="1"/>
        <end position="22"/>
    </location>
</feature>
<dbReference type="AlphaFoldDB" id="V4LY59"/>
<evidence type="ECO:0000313" key="2">
    <source>
        <dbReference type="EMBL" id="ESQ55600.1"/>
    </source>
</evidence>
<evidence type="ECO:0008006" key="4">
    <source>
        <dbReference type="Google" id="ProtNLM"/>
    </source>
</evidence>
<reference evidence="2 3" key="1">
    <citation type="journal article" date="2013" name="Front. Plant Sci.">
        <title>The Reference Genome of the Halophytic Plant Eutrema salsugineum.</title>
        <authorList>
            <person name="Yang R."/>
            <person name="Jarvis D.E."/>
            <person name="Chen H."/>
            <person name="Beilstein M.A."/>
            <person name="Grimwood J."/>
            <person name="Jenkins J."/>
            <person name="Shu S."/>
            <person name="Prochnik S."/>
            <person name="Xin M."/>
            <person name="Ma C."/>
            <person name="Schmutz J."/>
            <person name="Wing R.A."/>
            <person name="Mitchell-Olds T."/>
            <person name="Schumaker K.S."/>
            <person name="Wang X."/>
        </authorList>
    </citation>
    <scope>NUCLEOTIDE SEQUENCE [LARGE SCALE GENOMIC DNA]</scope>
</reference>
<protein>
    <recommendedName>
        <fullName evidence="4">Bifunctional inhibitor/plant lipid transfer protein/seed storage helical domain-containing protein</fullName>
    </recommendedName>
</protein>
<feature type="chain" id="PRO_5004721273" description="Bifunctional inhibitor/plant lipid transfer protein/seed storage helical domain-containing protein" evidence="1">
    <location>
        <begin position="23"/>
        <end position="93"/>
    </location>
</feature>
<dbReference type="EMBL" id="KI517384">
    <property type="protein sequence ID" value="ESQ55600.1"/>
    <property type="molecule type" value="Genomic_DNA"/>
</dbReference>
<evidence type="ECO:0000256" key="1">
    <source>
        <dbReference type="SAM" id="SignalP"/>
    </source>
</evidence>
<name>V4LY59_EUTSA</name>
<dbReference type="Gramene" id="ESQ55600">
    <property type="protein sequence ID" value="ESQ55600"/>
    <property type="gene ID" value="EUTSA_v10026758mg"/>
</dbReference>
<keyword evidence="3" id="KW-1185">Reference proteome</keyword>
<accession>V4LY59</accession>
<organism evidence="2 3">
    <name type="scientific">Eutrema salsugineum</name>
    <name type="common">Saltwater cress</name>
    <name type="synonym">Sisymbrium salsugineum</name>
    <dbReference type="NCBI Taxonomy" id="72664"/>
    <lineage>
        <taxon>Eukaryota</taxon>
        <taxon>Viridiplantae</taxon>
        <taxon>Streptophyta</taxon>
        <taxon>Embryophyta</taxon>
        <taxon>Tracheophyta</taxon>
        <taxon>Spermatophyta</taxon>
        <taxon>Magnoliopsida</taxon>
        <taxon>eudicotyledons</taxon>
        <taxon>Gunneridae</taxon>
        <taxon>Pentapetalae</taxon>
        <taxon>rosids</taxon>
        <taxon>malvids</taxon>
        <taxon>Brassicales</taxon>
        <taxon>Brassicaceae</taxon>
        <taxon>Eutremeae</taxon>
        <taxon>Eutrema</taxon>
    </lineage>
</organism>
<dbReference type="Proteomes" id="UP000030689">
    <property type="component" value="Unassembled WGS sequence"/>
</dbReference>
<dbReference type="OMA" id="CGCANER"/>
<gene>
    <name evidence="2" type="ORF">EUTSA_v10026758mg</name>
</gene>
<keyword evidence="1" id="KW-0732">Signal</keyword>